<reference evidence="2" key="1">
    <citation type="submission" date="2020-10" db="EMBL/GenBank/DDBJ databases">
        <title>Taxonomic study of unclassified bacteria belonging to the class Ktedonobacteria.</title>
        <authorList>
            <person name="Yabe S."/>
            <person name="Wang C.M."/>
            <person name="Zheng Y."/>
            <person name="Sakai Y."/>
            <person name="Cavaletti L."/>
            <person name="Monciardini P."/>
            <person name="Donadio S."/>
        </authorList>
    </citation>
    <scope>NUCLEOTIDE SEQUENCE</scope>
    <source>
        <strain evidence="2">ID150040</strain>
    </source>
</reference>
<dbReference type="Proteomes" id="UP000597444">
    <property type="component" value="Unassembled WGS sequence"/>
</dbReference>
<evidence type="ECO:0000313" key="3">
    <source>
        <dbReference type="Proteomes" id="UP000597444"/>
    </source>
</evidence>
<dbReference type="Gene3D" id="1.20.1250.20">
    <property type="entry name" value="MFS general substrate transporter like domains"/>
    <property type="match status" value="1"/>
</dbReference>
<keyword evidence="3" id="KW-1185">Reference proteome</keyword>
<feature type="transmembrane region" description="Helical" evidence="1">
    <location>
        <begin position="101"/>
        <end position="124"/>
    </location>
</feature>
<protein>
    <submittedName>
        <fullName evidence="2">Uncharacterized protein</fullName>
    </submittedName>
</protein>
<dbReference type="EMBL" id="BNJK01000001">
    <property type="protein sequence ID" value="GHO93594.1"/>
    <property type="molecule type" value="Genomic_DNA"/>
</dbReference>
<accession>A0A8J3MZX5</accession>
<keyword evidence="1" id="KW-0472">Membrane</keyword>
<proteinExistence type="predicted"/>
<feature type="transmembrane region" description="Helical" evidence="1">
    <location>
        <begin position="130"/>
        <end position="151"/>
    </location>
</feature>
<dbReference type="RefSeq" id="WP_220204372.1">
    <property type="nucleotide sequence ID" value="NZ_BNJK01000001.1"/>
</dbReference>
<evidence type="ECO:0000256" key="1">
    <source>
        <dbReference type="SAM" id="Phobius"/>
    </source>
</evidence>
<feature type="transmembrane region" description="Helical" evidence="1">
    <location>
        <begin position="266"/>
        <end position="287"/>
    </location>
</feature>
<feature type="transmembrane region" description="Helical" evidence="1">
    <location>
        <begin position="217"/>
        <end position="238"/>
    </location>
</feature>
<organism evidence="2 3">
    <name type="scientific">Reticulibacter mediterranei</name>
    <dbReference type="NCBI Taxonomy" id="2778369"/>
    <lineage>
        <taxon>Bacteria</taxon>
        <taxon>Bacillati</taxon>
        <taxon>Chloroflexota</taxon>
        <taxon>Ktedonobacteria</taxon>
        <taxon>Ktedonobacterales</taxon>
        <taxon>Reticulibacteraceae</taxon>
        <taxon>Reticulibacter</taxon>
    </lineage>
</organism>
<gene>
    <name evidence="2" type="ORF">KSF_036420</name>
</gene>
<comment type="caution">
    <text evidence="2">The sequence shown here is derived from an EMBL/GenBank/DDBJ whole genome shotgun (WGS) entry which is preliminary data.</text>
</comment>
<keyword evidence="1" id="KW-0812">Transmembrane</keyword>
<feature type="transmembrane region" description="Helical" evidence="1">
    <location>
        <begin position="61"/>
        <end position="81"/>
    </location>
</feature>
<sequence length="347" mass="37977">MNLLPFISPFKQICQAARETSGAINGQLDNIVQRWAIRLMCGVHIMALFVAWAVPQSPSKNALIASLVLAGFAVPATWTAAAVGQKKLRHNDWRDHIKALYFLWVPLAAFFAYWIGGITTQAWYGGRLNTAYYITSLAYAPFGFILQWKLAGRVSSNASAKLAAAVQKISRVQRVILHPIVGTFSVALSVMLLTLLITHGVIAYLPVLLHQEDGSHLNATIVLSSLNSLVILCITVLCRLRRAIPEYQEYMRAATRTKLETRIARVALIFVTSRATLNGTLIAAIIYGASFATSQWLSAMGVAPALAVYGKEGVSNTLWLLVPAITSREPSGEEGTRLALKRFVKRG</sequence>
<feature type="transmembrane region" description="Helical" evidence="1">
    <location>
        <begin position="35"/>
        <end position="55"/>
    </location>
</feature>
<dbReference type="AlphaFoldDB" id="A0A8J3MZX5"/>
<dbReference type="InterPro" id="IPR036259">
    <property type="entry name" value="MFS_trans_sf"/>
</dbReference>
<keyword evidence="1" id="KW-1133">Transmembrane helix</keyword>
<evidence type="ECO:0000313" key="2">
    <source>
        <dbReference type="EMBL" id="GHO93594.1"/>
    </source>
</evidence>
<name>A0A8J3MZX5_9CHLR</name>
<feature type="transmembrane region" description="Helical" evidence="1">
    <location>
        <begin position="180"/>
        <end position="205"/>
    </location>
</feature>
<dbReference type="SUPFAM" id="SSF103473">
    <property type="entry name" value="MFS general substrate transporter"/>
    <property type="match status" value="1"/>
</dbReference>